<dbReference type="Pfam" id="PF01757">
    <property type="entry name" value="Acyl_transf_3"/>
    <property type="match status" value="1"/>
</dbReference>
<accession>A0A0R2BG58</accession>
<keyword evidence="1" id="KW-1133">Transmembrane helix</keyword>
<dbReference type="RefSeq" id="WP_056957915.1">
    <property type="nucleotide sequence ID" value="NZ_AYYN01000002.1"/>
</dbReference>
<dbReference type="PANTHER" id="PTHR23028">
    <property type="entry name" value="ACETYLTRANSFERASE"/>
    <property type="match status" value="1"/>
</dbReference>
<keyword evidence="1" id="KW-0812">Transmembrane</keyword>
<protein>
    <submittedName>
        <fullName evidence="3">Acyltransferase</fullName>
    </submittedName>
</protein>
<comment type="caution">
    <text evidence="3">The sequence shown here is derived from an EMBL/GenBank/DDBJ whole genome shotgun (WGS) entry which is preliminary data.</text>
</comment>
<dbReference type="AlphaFoldDB" id="A0A0R2BG58"/>
<feature type="transmembrane region" description="Helical" evidence="1">
    <location>
        <begin position="327"/>
        <end position="347"/>
    </location>
</feature>
<feature type="transmembrane region" description="Helical" evidence="1">
    <location>
        <begin position="129"/>
        <end position="153"/>
    </location>
</feature>
<feature type="transmembrane region" description="Helical" evidence="1">
    <location>
        <begin position="368"/>
        <end position="386"/>
    </location>
</feature>
<keyword evidence="3" id="KW-0808">Transferase</keyword>
<proteinExistence type="predicted"/>
<feature type="transmembrane region" description="Helical" evidence="1">
    <location>
        <begin position="165"/>
        <end position="184"/>
    </location>
</feature>
<feature type="transmembrane region" description="Helical" evidence="1">
    <location>
        <begin position="297"/>
        <end position="315"/>
    </location>
</feature>
<evidence type="ECO:0000313" key="3">
    <source>
        <dbReference type="EMBL" id="KRM78106.1"/>
    </source>
</evidence>
<evidence type="ECO:0000313" key="4">
    <source>
        <dbReference type="Proteomes" id="UP000051612"/>
    </source>
</evidence>
<dbReference type="GO" id="GO:0016747">
    <property type="term" value="F:acyltransferase activity, transferring groups other than amino-acyl groups"/>
    <property type="evidence" value="ECO:0007669"/>
    <property type="project" value="InterPro"/>
</dbReference>
<gene>
    <name evidence="3" type="ORF">FC48_GL001618</name>
</gene>
<feature type="transmembrane region" description="Helical" evidence="1">
    <location>
        <begin position="29"/>
        <end position="51"/>
    </location>
</feature>
<name>A0A0R2BG58_9LACO</name>
<feature type="transmembrane region" description="Helical" evidence="1">
    <location>
        <begin position="7"/>
        <end position="23"/>
    </location>
</feature>
<dbReference type="EMBL" id="AYYN01000002">
    <property type="protein sequence ID" value="KRM78106.1"/>
    <property type="molecule type" value="Genomic_DNA"/>
</dbReference>
<dbReference type="InterPro" id="IPR002656">
    <property type="entry name" value="Acyl_transf_3_dom"/>
</dbReference>
<keyword evidence="3" id="KW-0012">Acyltransferase</keyword>
<evidence type="ECO:0000259" key="2">
    <source>
        <dbReference type="Pfam" id="PF01757"/>
    </source>
</evidence>
<reference evidence="3 4" key="1">
    <citation type="journal article" date="2015" name="Genome Announc.">
        <title>Expanding the biotechnology potential of lactobacilli through comparative genomics of 213 strains and associated genera.</title>
        <authorList>
            <person name="Sun Z."/>
            <person name="Harris H.M."/>
            <person name="McCann A."/>
            <person name="Guo C."/>
            <person name="Argimon S."/>
            <person name="Zhang W."/>
            <person name="Yang X."/>
            <person name="Jeffery I.B."/>
            <person name="Cooney J.C."/>
            <person name="Kagawa T.F."/>
            <person name="Liu W."/>
            <person name="Song Y."/>
            <person name="Salvetti E."/>
            <person name="Wrobel A."/>
            <person name="Rasinkangas P."/>
            <person name="Parkhill J."/>
            <person name="Rea M.C."/>
            <person name="O'Sullivan O."/>
            <person name="Ritari J."/>
            <person name="Douillard F.P."/>
            <person name="Paul Ross R."/>
            <person name="Yang R."/>
            <person name="Briner A.E."/>
            <person name="Felis G.E."/>
            <person name="de Vos W.M."/>
            <person name="Barrangou R."/>
            <person name="Klaenhammer T.R."/>
            <person name="Caufield P.W."/>
            <person name="Cui Y."/>
            <person name="Zhang H."/>
            <person name="O'Toole P.W."/>
        </authorList>
    </citation>
    <scope>NUCLEOTIDE SEQUENCE [LARGE SCALE GENOMIC DNA]</scope>
    <source>
        <strain evidence="3 4">DSM 20452</strain>
    </source>
</reference>
<feature type="transmembrane region" description="Helical" evidence="1">
    <location>
        <begin position="72"/>
        <end position="91"/>
    </location>
</feature>
<feature type="transmembrane region" description="Helical" evidence="1">
    <location>
        <begin position="238"/>
        <end position="258"/>
    </location>
</feature>
<dbReference type="Proteomes" id="UP000051612">
    <property type="component" value="Unassembled WGS sequence"/>
</dbReference>
<dbReference type="GO" id="GO:0009103">
    <property type="term" value="P:lipopolysaccharide biosynthetic process"/>
    <property type="evidence" value="ECO:0007669"/>
    <property type="project" value="TreeGrafter"/>
</dbReference>
<feature type="domain" description="Acyltransferase 3" evidence="2">
    <location>
        <begin position="4"/>
        <end position="340"/>
    </location>
</feature>
<feature type="transmembrane region" description="Helical" evidence="1">
    <location>
        <begin position="264"/>
        <end position="285"/>
    </location>
</feature>
<keyword evidence="1" id="KW-0472">Membrane</keyword>
<evidence type="ECO:0000256" key="1">
    <source>
        <dbReference type="SAM" id="Phobius"/>
    </source>
</evidence>
<organism evidence="3 4">
    <name type="scientific">Ligilactobacillus murinus DSM 20452 = NBRC 14221</name>
    <dbReference type="NCBI Taxonomy" id="1423772"/>
    <lineage>
        <taxon>Bacteria</taxon>
        <taxon>Bacillati</taxon>
        <taxon>Bacillota</taxon>
        <taxon>Bacilli</taxon>
        <taxon>Lactobacillales</taxon>
        <taxon>Lactobacillaceae</taxon>
        <taxon>Ligilactobacillus</taxon>
    </lineage>
</organism>
<sequence length="606" mass="68069">MRIKWFSLIRITGLICVLLYHFFQMRYTGGFIGVDIFFTFSGYLITALIIDEFSRSQKFRLRDFYYRRVMRILPPLVLMICIVLPFTLLVGKDYITDLTRQITSAVGFVTNIFEINTGGTYESRFIPHLFVHTWSLAIEVQFYLIWGFLLYLLTKVSTSVKQFRLRVLAGSALLAVGSATAMYLGAQGLSEFSPIYFSSVTHIFPFFVGSMLGSIAGIQDLMPAFSASVEKHWTKNKALAFMVINLALLFILAYFLRFDRRETYMFGFILASLFAAGAIFGANILHRKTPDVKEPQIFVYLADISYSVYLFHWPLFVVLSKQFSNGIAALLTTILSVIFASFSYYFLEPLLRGKPVSLAGREVNFKQIVAPLGGFMTLAIGFGVFLCLQAPTISSLEENLMLGGIQQDVGKLDMAYAKATAPKTETSVTTDQNTGIPAGTTIIGDSVTLGSRSYLLEHMTDVDIDAEGNRTMNLAYDVLMNLQNSGQLRKNVVICIGTNSLDDYQEQTQKVIDDLKPGHHLIFITPHDGHADSSYNSYKLGVWERTLPSKYKFITIGDWDQVARAHQEVFEGTDGTHFGGREDASKLYLDCIQDALKRAEKTPVKK</sequence>
<dbReference type="GO" id="GO:0016020">
    <property type="term" value="C:membrane"/>
    <property type="evidence" value="ECO:0007669"/>
    <property type="project" value="TreeGrafter"/>
</dbReference>
<feature type="transmembrane region" description="Helical" evidence="1">
    <location>
        <begin position="196"/>
        <end position="218"/>
    </location>
</feature>
<dbReference type="InterPro" id="IPR050879">
    <property type="entry name" value="Acyltransferase_3"/>
</dbReference>
<dbReference type="PATRIC" id="fig|1423772.3.peg.1722"/>
<dbReference type="PANTHER" id="PTHR23028:SF53">
    <property type="entry name" value="ACYL_TRANSF_3 DOMAIN-CONTAINING PROTEIN"/>
    <property type="match status" value="1"/>
</dbReference>